<dbReference type="OrthoDB" id="448954at2759"/>
<dbReference type="GO" id="GO:0005789">
    <property type="term" value="C:endoplasmic reticulum membrane"/>
    <property type="evidence" value="ECO:0007669"/>
    <property type="project" value="UniProtKB-SubCell"/>
</dbReference>
<keyword evidence="6" id="KW-0256">Endoplasmic reticulum</keyword>
<dbReference type="SUPFAM" id="SSF50911">
    <property type="entry name" value="Mannose 6-phosphate receptor domain"/>
    <property type="match status" value="1"/>
</dbReference>
<feature type="chain" id="PRO_5016901472" description="Protein OS-9 homolog" evidence="9">
    <location>
        <begin position="20"/>
        <end position="403"/>
    </location>
</feature>
<dbReference type="InterPro" id="IPR012913">
    <property type="entry name" value="OS9-like_dom"/>
</dbReference>
<evidence type="ECO:0000256" key="4">
    <source>
        <dbReference type="ARBA" id="ARBA00022729"/>
    </source>
</evidence>
<gene>
    <name evidence="11" type="primary">YOS9_1</name>
    <name evidence="11" type="ORF">CU097_007533</name>
</gene>
<evidence type="ECO:0000256" key="9">
    <source>
        <dbReference type="SAM" id="SignalP"/>
    </source>
</evidence>
<accession>A0A367JM85</accession>
<evidence type="ECO:0000256" key="6">
    <source>
        <dbReference type="ARBA" id="ARBA00022824"/>
    </source>
</evidence>
<dbReference type="EMBL" id="PJQL01001030">
    <property type="protein sequence ID" value="RCH91037.1"/>
    <property type="molecule type" value="Genomic_DNA"/>
</dbReference>
<dbReference type="AlphaFoldDB" id="A0A367JM85"/>
<evidence type="ECO:0000256" key="5">
    <source>
        <dbReference type="ARBA" id="ARBA00022734"/>
    </source>
</evidence>
<name>A0A367JM85_RHIAZ</name>
<reference evidence="11 12" key="1">
    <citation type="journal article" date="2018" name="G3 (Bethesda)">
        <title>Phylogenetic and Phylogenomic Definition of Rhizopus Species.</title>
        <authorList>
            <person name="Gryganskyi A.P."/>
            <person name="Golan J."/>
            <person name="Dolatabadi S."/>
            <person name="Mondo S."/>
            <person name="Robb S."/>
            <person name="Idnurm A."/>
            <person name="Muszewska A."/>
            <person name="Steczkiewicz K."/>
            <person name="Masonjones S."/>
            <person name="Liao H.L."/>
            <person name="Gajdeczka M.T."/>
            <person name="Anike F."/>
            <person name="Vuek A."/>
            <person name="Anishchenko I.M."/>
            <person name="Voigt K."/>
            <person name="de Hoog G.S."/>
            <person name="Smith M.E."/>
            <person name="Heitman J."/>
            <person name="Vilgalys R."/>
            <person name="Stajich J.E."/>
        </authorList>
    </citation>
    <scope>NUCLEOTIDE SEQUENCE [LARGE SCALE GENOMIC DNA]</scope>
    <source>
        <strain evidence="11 12">CBS 357.93</strain>
    </source>
</reference>
<dbReference type="Proteomes" id="UP000252139">
    <property type="component" value="Unassembled WGS sequence"/>
</dbReference>
<dbReference type="InterPro" id="IPR009011">
    <property type="entry name" value="Man6P_isomerase_rcpt-bd_dom_sf"/>
</dbReference>
<comment type="similarity">
    <text evidence="2">Belongs to the OS-9 family.</text>
</comment>
<organism evidence="11 12">
    <name type="scientific">Rhizopus azygosporus</name>
    <name type="common">Rhizopus microsporus var. azygosporus</name>
    <dbReference type="NCBI Taxonomy" id="86630"/>
    <lineage>
        <taxon>Eukaryota</taxon>
        <taxon>Fungi</taxon>
        <taxon>Fungi incertae sedis</taxon>
        <taxon>Mucoromycota</taxon>
        <taxon>Mucoromycotina</taxon>
        <taxon>Mucoromycetes</taxon>
        <taxon>Mucorales</taxon>
        <taxon>Mucorineae</taxon>
        <taxon>Rhizopodaceae</taxon>
        <taxon>Rhizopus</taxon>
    </lineage>
</organism>
<dbReference type="InterPro" id="IPR044865">
    <property type="entry name" value="MRH_dom"/>
</dbReference>
<evidence type="ECO:0000313" key="11">
    <source>
        <dbReference type="EMBL" id="RCH91037.1"/>
    </source>
</evidence>
<dbReference type="GO" id="GO:0005788">
    <property type="term" value="C:endoplasmic reticulum lumen"/>
    <property type="evidence" value="ECO:0007669"/>
    <property type="project" value="TreeGrafter"/>
</dbReference>
<proteinExistence type="inferred from homology"/>
<feature type="domain" description="MRH" evidence="10">
    <location>
        <begin position="113"/>
        <end position="258"/>
    </location>
</feature>
<dbReference type="InterPro" id="IPR045149">
    <property type="entry name" value="OS-9-like"/>
</dbReference>
<keyword evidence="7" id="KW-1015">Disulfide bond</keyword>
<evidence type="ECO:0000256" key="3">
    <source>
        <dbReference type="ARBA" id="ARBA00018727"/>
    </source>
</evidence>
<feature type="signal peptide" evidence="9">
    <location>
        <begin position="1"/>
        <end position="19"/>
    </location>
</feature>
<comment type="subcellular location">
    <subcellularLocation>
        <location evidence="1">Endoplasmic reticulum membrane</location>
        <topology evidence="1">Peripheral membrane protein</topology>
        <orientation evidence="1">Lumenal side</orientation>
    </subcellularLocation>
</comment>
<keyword evidence="4 9" id="KW-0732">Signal</keyword>
<evidence type="ECO:0000259" key="10">
    <source>
        <dbReference type="PROSITE" id="PS51914"/>
    </source>
</evidence>
<sequence>MLMKSILIAVTVLIQSTLASYFVSDDVLNLPRYKVSLLTTEKIPQSQLHDAAFNDQTMLMRDSYGQPFLCNIPQVDRDEAEHQEQMETETKDTHEDEQKLIERGLELLQPLENSCLQFYTHQYWAYEYCHKQYVRQFHVESVYDGRVERKKETASHYLGKYPGVTIDQNPIIENALLPTIRRDKTAKRPATTLKQVGNQRYLLQQWGDGSTCDFTKKPRTVEVQYQCEYQGHDRISYMEEISTCHYLIVISTPRLCEEMKLSRIPKPRIHTISCTPIVSDKLIEAEREQEEQKQEQQPLIEEQKEEEKSMDDETKERVISKDPILKLLNDLNEQIDLLKSQVNGYSSSDDDINIMFIDEDGNYISSNSELKKLLKLEKTFKKKEEKEQKEQPRLKLIDIFQRQ</sequence>
<dbReference type="PANTHER" id="PTHR15414">
    <property type="entry name" value="OS-9-RELATED"/>
    <property type="match status" value="1"/>
</dbReference>
<dbReference type="STRING" id="86630.A0A367JM85"/>
<evidence type="ECO:0000256" key="2">
    <source>
        <dbReference type="ARBA" id="ARBA00009918"/>
    </source>
</evidence>
<dbReference type="PANTHER" id="PTHR15414:SF0">
    <property type="entry name" value="ENDOPLASMIC RETICULUM LECTIN 1"/>
    <property type="match status" value="1"/>
</dbReference>
<evidence type="ECO:0000256" key="1">
    <source>
        <dbReference type="ARBA" id="ARBA00004367"/>
    </source>
</evidence>
<feature type="region of interest" description="Disordered" evidence="8">
    <location>
        <begin position="286"/>
        <end position="316"/>
    </location>
</feature>
<dbReference type="GO" id="GO:0030970">
    <property type="term" value="P:retrograde protein transport, ER to cytosol"/>
    <property type="evidence" value="ECO:0007669"/>
    <property type="project" value="TreeGrafter"/>
</dbReference>
<evidence type="ECO:0000313" key="12">
    <source>
        <dbReference type="Proteomes" id="UP000252139"/>
    </source>
</evidence>
<keyword evidence="5" id="KW-0430">Lectin</keyword>
<dbReference type="PROSITE" id="PS51914">
    <property type="entry name" value="MRH"/>
    <property type="match status" value="1"/>
</dbReference>
<evidence type="ECO:0000256" key="8">
    <source>
        <dbReference type="SAM" id="MobiDB-lite"/>
    </source>
</evidence>
<protein>
    <recommendedName>
        <fullName evidence="3">Protein OS-9 homolog</fullName>
    </recommendedName>
</protein>
<dbReference type="GO" id="GO:0030968">
    <property type="term" value="P:endoplasmic reticulum unfolded protein response"/>
    <property type="evidence" value="ECO:0007669"/>
    <property type="project" value="InterPro"/>
</dbReference>
<dbReference type="GO" id="GO:0030246">
    <property type="term" value="F:carbohydrate binding"/>
    <property type="evidence" value="ECO:0007669"/>
    <property type="project" value="UniProtKB-KW"/>
</dbReference>
<evidence type="ECO:0000256" key="7">
    <source>
        <dbReference type="ARBA" id="ARBA00023157"/>
    </source>
</evidence>
<feature type="compositionally biased region" description="Basic and acidic residues" evidence="8">
    <location>
        <begin position="301"/>
        <end position="316"/>
    </location>
</feature>
<comment type="caution">
    <text evidence="11">The sequence shown here is derived from an EMBL/GenBank/DDBJ whole genome shotgun (WGS) entry which is preliminary data.</text>
</comment>
<dbReference type="Gene3D" id="2.70.130.10">
    <property type="entry name" value="Mannose-6-phosphate receptor binding domain"/>
    <property type="match status" value="1"/>
</dbReference>
<keyword evidence="12" id="KW-1185">Reference proteome</keyword>
<dbReference type="Pfam" id="PF07915">
    <property type="entry name" value="PRKCSH"/>
    <property type="match status" value="1"/>
</dbReference>